<organism evidence="1 2">
    <name type="scientific">Allacma fusca</name>
    <dbReference type="NCBI Taxonomy" id="39272"/>
    <lineage>
        <taxon>Eukaryota</taxon>
        <taxon>Metazoa</taxon>
        <taxon>Ecdysozoa</taxon>
        <taxon>Arthropoda</taxon>
        <taxon>Hexapoda</taxon>
        <taxon>Collembola</taxon>
        <taxon>Symphypleona</taxon>
        <taxon>Sminthuridae</taxon>
        <taxon>Allacma</taxon>
    </lineage>
</organism>
<reference evidence="1" key="1">
    <citation type="submission" date="2021-06" db="EMBL/GenBank/DDBJ databases">
        <authorList>
            <person name="Hodson N. C."/>
            <person name="Mongue J. A."/>
            <person name="Jaron S. K."/>
        </authorList>
    </citation>
    <scope>NUCLEOTIDE SEQUENCE</scope>
</reference>
<gene>
    <name evidence="1" type="ORF">AFUS01_LOCUS16584</name>
</gene>
<accession>A0A8J2JVV4</accession>
<evidence type="ECO:0000313" key="1">
    <source>
        <dbReference type="EMBL" id="CAG7727755.1"/>
    </source>
</evidence>
<dbReference type="AlphaFoldDB" id="A0A8J2JVV4"/>
<comment type="caution">
    <text evidence="1">The sequence shown here is derived from an EMBL/GenBank/DDBJ whole genome shotgun (WGS) entry which is preliminary data.</text>
</comment>
<name>A0A8J2JVV4_9HEXA</name>
<dbReference type="Proteomes" id="UP000708208">
    <property type="component" value="Unassembled WGS sequence"/>
</dbReference>
<evidence type="ECO:0000313" key="2">
    <source>
        <dbReference type="Proteomes" id="UP000708208"/>
    </source>
</evidence>
<protein>
    <submittedName>
        <fullName evidence="1">Uncharacterized protein</fullName>
    </submittedName>
</protein>
<dbReference type="EMBL" id="CAJVCH010153588">
    <property type="protein sequence ID" value="CAG7727755.1"/>
    <property type="molecule type" value="Genomic_DNA"/>
</dbReference>
<sequence length="140" mass="16854">MSRQLLFAVLFVNGNGTSSSKFTTRKQQIRRVECSRHESKQKVCLRAEEKERRVDAEPVRQNDIMERRAQEDDLVRKHCEVQRIETERKTETSGEHCRLKQLEPKRQLELQIKLQITEQLYRDNLKRERLQNKSLEKQSY</sequence>
<keyword evidence="2" id="KW-1185">Reference proteome</keyword>
<proteinExistence type="predicted"/>